<evidence type="ECO:0000256" key="6">
    <source>
        <dbReference type="ARBA" id="ARBA00049185"/>
    </source>
</evidence>
<evidence type="ECO:0000256" key="3">
    <source>
        <dbReference type="ARBA" id="ARBA00022576"/>
    </source>
</evidence>
<keyword evidence="4 7" id="KW-0808">Transferase</keyword>
<dbReference type="PANTHER" id="PTHR46383">
    <property type="entry name" value="ASPARTATE AMINOTRANSFERASE"/>
    <property type="match status" value="1"/>
</dbReference>
<reference evidence="9 10" key="1">
    <citation type="submission" date="2019-06" db="EMBL/GenBank/DDBJ databases">
        <authorList>
            <person name="Jiang L."/>
        </authorList>
    </citation>
    <scope>NUCLEOTIDE SEQUENCE [LARGE SCALE GENOMIC DNA]</scope>
    <source>
        <strain evidence="9 10">YIM 48858</strain>
    </source>
</reference>
<dbReference type="InterPro" id="IPR004839">
    <property type="entry name" value="Aminotransferase_I/II_large"/>
</dbReference>
<dbReference type="OrthoDB" id="9766084at2"/>
<keyword evidence="10" id="KW-1185">Reference proteome</keyword>
<keyword evidence="5" id="KW-0663">Pyridoxal phosphate</keyword>
<dbReference type="InterPro" id="IPR004838">
    <property type="entry name" value="NHTrfase_class1_PyrdxlP-BS"/>
</dbReference>
<name>A0A5C4N9Z4_9RHOB</name>
<dbReference type="Pfam" id="PF00155">
    <property type="entry name" value="Aminotran_1_2"/>
    <property type="match status" value="1"/>
</dbReference>
<dbReference type="GO" id="GO:0006520">
    <property type="term" value="P:amino acid metabolic process"/>
    <property type="evidence" value="ECO:0007669"/>
    <property type="project" value="InterPro"/>
</dbReference>
<dbReference type="InterPro" id="IPR015424">
    <property type="entry name" value="PyrdxlP-dep_Trfase"/>
</dbReference>
<protein>
    <recommendedName>
        <fullName evidence="7">Aminotransferase</fullName>
        <ecNumber evidence="7">2.6.1.-</ecNumber>
    </recommendedName>
</protein>
<dbReference type="PANTHER" id="PTHR46383:SF1">
    <property type="entry name" value="ASPARTATE AMINOTRANSFERASE"/>
    <property type="match status" value="1"/>
</dbReference>
<comment type="similarity">
    <text evidence="2 7">Belongs to the class-I pyridoxal-phosphate-dependent aminotransferase family.</text>
</comment>
<dbReference type="GO" id="GO:0004069">
    <property type="term" value="F:L-aspartate:2-oxoglutarate aminotransferase activity"/>
    <property type="evidence" value="ECO:0007669"/>
    <property type="project" value="UniProtKB-EC"/>
</dbReference>
<dbReference type="CDD" id="cd00609">
    <property type="entry name" value="AAT_like"/>
    <property type="match status" value="1"/>
</dbReference>
<gene>
    <name evidence="9" type="ORF">FHG71_15075</name>
</gene>
<dbReference type="EC" id="2.6.1.-" evidence="7"/>
<evidence type="ECO:0000259" key="8">
    <source>
        <dbReference type="Pfam" id="PF00155"/>
    </source>
</evidence>
<comment type="cofactor">
    <cofactor evidence="1 7">
        <name>pyridoxal 5'-phosphate</name>
        <dbReference type="ChEBI" id="CHEBI:597326"/>
    </cofactor>
</comment>
<dbReference type="PROSITE" id="PS00105">
    <property type="entry name" value="AA_TRANSFER_CLASS_1"/>
    <property type="match status" value="1"/>
</dbReference>
<evidence type="ECO:0000256" key="1">
    <source>
        <dbReference type="ARBA" id="ARBA00001933"/>
    </source>
</evidence>
<accession>A0A5C4N9Z4</accession>
<evidence type="ECO:0000313" key="9">
    <source>
        <dbReference type="EMBL" id="TNC68035.1"/>
    </source>
</evidence>
<dbReference type="Gene3D" id="3.40.640.10">
    <property type="entry name" value="Type I PLP-dependent aspartate aminotransferase-like (Major domain)"/>
    <property type="match status" value="1"/>
</dbReference>
<dbReference type="InterPro" id="IPR050596">
    <property type="entry name" value="AspAT/PAT-like"/>
</dbReference>
<dbReference type="InterPro" id="IPR015421">
    <property type="entry name" value="PyrdxlP-dep_Trfase_major"/>
</dbReference>
<dbReference type="GO" id="GO:0030170">
    <property type="term" value="F:pyridoxal phosphate binding"/>
    <property type="evidence" value="ECO:0007669"/>
    <property type="project" value="InterPro"/>
</dbReference>
<organism evidence="9 10">
    <name type="scientific">Rubellimicrobium roseum</name>
    <dbReference type="NCBI Taxonomy" id="687525"/>
    <lineage>
        <taxon>Bacteria</taxon>
        <taxon>Pseudomonadati</taxon>
        <taxon>Pseudomonadota</taxon>
        <taxon>Alphaproteobacteria</taxon>
        <taxon>Rhodobacterales</taxon>
        <taxon>Roseobacteraceae</taxon>
        <taxon>Rubellimicrobium</taxon>
    </lineage>
</organism>
<dbReference type="SUPFAM" id="SSF53383">
    <property type="entry name" value="PLP-dependent transferases"/>
    <property type="match status" value="1"/>
</dbReference>
<evidence type="ECO:0000256" key="4">
    <source>
        <dbReference type="ARBA" id="ARBA00022679"/>
    </source>
</evidence>
<comment type="caution">
    <text evidence="9">The sequence shown here is derived from an EMBL/GenBank/DDBJ whole genome shotgun (WGS) entry which is preliminary data.</text>
</comment>
<dbReference type="RefSeq" id="WP_139082527.1">
    <property type="nucleotide sequence ID" value="NZ_VDFV01000026.1"/>
</dbReference>
<evidence type="ECO:0000256" key="5">
    <source>
        <dbReference type="ARBA" id="ARBA00022898"/>
    </source>
</evidence>
<dbReference type="Proteomes" id="UP000305709">
    <property type="component" value="Unassembled WGS sequence"/>
</dbReference>
<proteinExistence type="inferred from homology"/>
<keyword evidence="3 7" id="KW-0032">Aminotransferase</keyword>
<sequence length="401" mass="42859">MAHPSHRIRNITGDGSDGWDLFYRAKDLIRQGVAVTELTIGEHDVKTDPAILDAMHGAAKAGATGYASIPGIPELRAAVAERAQRLTGVPTGPENVIVTPGGQAALFAAHQFVGDPGERALHVDPYYPTYPGTIRAAGLVPVAVTARAEAGFEPTEEDLRAVGPGARSLLVNSPNNPTGVIYSDRTLEAIARVAAEHDLWVISDEVYDSQVWEGRHLSPRALPGMAERTLVVGSLSKSHAMTGSRLGWIIGPPEAADLLWDLSTVSNYGIPGFIQEAGVFALAQGPGYETGIAEPFRRRREITQRLLSGQDVVRAAPQRGAMYAMLDVRATGLTGEGFAMRLLDEERIAVLPGESFGQASAGHVRIAMTVEDRAYEDALARIMVLAQRIAAQRAHFPAEIG</sequence>
<evidence type="ECO:0000313" key="10">
    <source>
        <dbReference type="Proteomes" id="UP000305709"/>
    </source>
</evidence>
<comment type="catalytic activity">
    <reaction evidence="6">
        <text>L-aspartate + 2-oxoglutarate = oxaloacetate + L-glutamate</text>
        <dbReference type="Rhea" id="RHEA:21824"/>
        <dbReference type="ChEBI" id="CHEBI:16452"/>
        <dbReference type="ChEBI" id="CHEBI:16810"/>
        <dbReference type="ChEBI" id="CHEBI:29985"/>
        <dbReference type="ChEBI" id="CHEBI:29991"/>
        <dbReference type="EC" id="2.6.1.1"/>
    </reaction>
</comment>
<feature type="domain" description="Aminotransferase class I/classII large" evidence="8">
    <location>
        <begin position="35"/>
        <end position="382"/>
    </location>
</feature>
<evidence type="ECO:0000256" key="7">
    <source>
        <dbReference type="RuleBase" id="RU000481"/>
    </source>
</evidence>
<evidence type="ECO:0000256" key="2">
    <source>
        <dbReference type="ARBA" id="ARBA00007441"/>
    </source>
</evidence>
<dbReference type="AlphaFoldDB" id="A0A5C4N9Z4"/>
<dbReference type="EMBL" id="VDFV01000026">
    <property type="protein sequence ID" value="TNC68035.1"/>
    <property type="molecule type" value="Genomic_DNA"/>
</dbReference>